<accession>A0A1R3HJ69</accession>
<keyword evidence="3" id="KW-1185">Reference proteome</keyword>
<evidence type="ECO:0000313" key="3">
    <source>
        <dbReference type="Proteomes" id="UP000188268"/>
    </source>
</evidence>
<dbReference type="Gramene" id="OMO70355">
    <property type="protein sequence ID" value="OMO70355"/>
    <property type="gene ID" value="CCACVL1_18969"/>
</dbReference>
<evidence type="ECO:0000256" key="1">
    <source>
        <dbReference type="SAM" id="Phobius"/>
    </source>
</evidence>
<keyword evidence="1" id="KW-1133">Transmembrane helix</keyword>
<dbReference type="EMBL" id="AWWV01011816">
    <property type="protein sequence ID" value="OMO70355.1"/>
    <property type="molecule type" value="Genomic_DNA"/>
</dbReference>
<gene>
    <name evidence="2" type="ORF">CCACVL1_18969</name>
</gene>
<protein>
    <submittedName>
        <fullName evidence="2">Uncharacterized protein</fullName>
    </submittedName>
</protein>
<dbReference type="AlphaFoldDB" id="A0A1R3HJ69"/>
<name>A0A1R3HJ69_COCAP</name>
<keyword evidence="1" id="KW-0812">Transmembrane</keyword>
<dbReference type="Proteomes" id="UP000188268">
    <property type="component" value="Unassembled WGS sequence"/>
</dbReference>
<evidence type="ECO:0000313" key="2">
    <source>
        <dbReference type="EMBL" id="OMO70355.1"/>
    </source>
</evidence>
<reference evidence="2 3" key="1">
    <citation type="submission" date="2013-09" db="EMBL/GenBank/DDBJ databases">
        <title>Corchorus capsularis genome sequencing.</title>
        <authorList>
            <person name="Alam M."/>
            <person name="Haque M.S."/>
            <person name="Islam M.S."/>
            <person name="Emdad E.M."/>
            <person name="Islam M.M."/>
            <person name="Ahmed B."/>
            <person name="Halim A."/>
            <person name="Hossen Q.M.M."/>
            <person name="Hossain M.Z."/>
            <person name="Ahmed R."/>
            <person name="Khan M.M."/>
            <person name="Islam R."/>
            <person name="Rashid M.M."/>
            <person name="Khan S.A."/>
            <person name="Rahman M.S."/>
            <person name="Alam M."/>
        </authorList>
    </citation>
    <scope>NUCLEOTIDE SEQUENCE [LARGE SCALE GENOMIC DNA]</scope>
    <source>
        <strain evidence="3">cv. CVL-1</strain>
        <tissue evidence="2">Whole seedling</tissue>
    </source>
</reference>
<feature type="transmembrane region" description="Helical" evidence="1">
    <location>
        <begin position="26"/>
        <end position="43"/>
    </location>
</feature>
<sequence>MAAGCVWGLLFQQAAAADQERSDFVNVPSISYLVLLFMSVFLFS</sequence>
<comment type="caution">
    <text evidence="2">The sequence shown here is derived from an EMBL/GenBank/DDBJ whole genome shotgun (WGS) entry which is preliminary data.</text>
</comment>
<organism evidence="2 3">
    <name type="scientific">Corchorus capsularis</name>
    <name type="common">Jute</name>
    <dbReference type="NCBI Taxonomy" id="210143"/>
    <lineage>
        <taxon>Eukaryota</taxon>
        <taxon>Viridiplantae</taxon>
        <taxon>Streptophyta</taxon>
        <taxon>Embryophyta</taxon>
        <taxon>Tracheophyta</taxon>
        <taxon>Spermatophyta</taxon>
        <taxon>Magnoliopsida</taxon>
        <taxon>eudicotyledons</taxon>
        <taxon>Gunneridae</taxon>
        <taxon>Pentapetalae</taxon>
        <taxon>rosids</taxon>
        <taxon>malvids</taxon>
        <taxon>Malvales</taxon>
        <taxon>Malvaceae</taxon>
        <taxon>Grewioideae</taxon>
        <taxon>Apeibeae</taxon>
        <taxon>Corchorus</taxon>
    </lineage>
</organism>
<keyword evidence="1" id="KW-0472">Membrane</keyword>
<proteinExistence type="predicted"/>